<dbReference type="Gene3D" id="1.10.575.10">
    <property type="entry name" value="P1 Nuclease"/>
    <property type="match status" value="1"/>
</dbReference>
<proteinExistence type="predicted"/>
<gene>
    <name evidence="1" type="ORF">RDB_LOCUS52091</name>
</gene>
<dbReference type="AlphaFoldDB" id="A0A8H3GK31"/>
<name>A0A8H3GK31_9AGAM</name>
<sequence length="181" mass="20396">MKLLGKYTELFPTGSNPALSLTTLTQNQEIESALTGSEYNPLVRWIVLEGIDGWWAEERKEWTTCPQSTMGDKTDQKVLGLEKGPCKDLIGVPVCPYHWAQPSHQLLCDFIWRSNFVGVEDPEDAIYEIEINIPEYAGRIRNENMVEKQLAPGEIRLAEVLNAVLGSEEEKRSSGVLRGVY</sequence>
<evidence type="ECO:0000313" key="1">
    <source>
        <dbReference type="EMBL" id="CAE6452693.1"/>
    </source>
</evidence>
<dbReference type="GO" id="GO:0016788">
    <property type="term" value="F:hydrolase activity, acting on ester bonds"/>
    <property type="evidence" value="ECO:0007669"/>
    <property type="project" value="InterPro"/>
</dbReference>
<comment type="caution">
    <text evidence="1">The sequence shown here is derived from an EMBL/GenBank/DDBJ whole genome shotgun (WGS) entry which is preliminary data.</text>
</comment>
<evidence type="ECO:0000313" key="2">
    <source>
        <dbReference type="Proteomes" id="UP000663853"/>
    </source>
</evidence>
<dbReference type="EMBL" id="CAJMXA010001157">
    <property type="protein sequence ID" value="CAE6452693.1"/>
    <property type="molecule type" value="Genomic_DNA"/>
</dbReference>
<protein>
    <submittedName>
        <fullName evidence="1">Uncharacterized protein</fullName>
    </submittedName>
</protein>
<dbReference type="Proteomes" id="UP000663853">
    <property type="component" value="Unassembled WGS sequence"/>
</dbReference>
<reference evidence="1" key="1">
    <citation type="submission" date="2021-01" db="EMBL/GenBank/DDBJ databases">
        <authorList>
            <person name="Kaushik A."/>
        </authorList>
    </citation>
    <scope>NUCLEOTIDE SEQUENCE</scope>
    <source>
        <strain evidence="1">AG6-10EEA</strain>
    </source>
</reference>
<organism evidence="1 2">
    <name type="scientific">Rhizoctonia solani</name>
    <dbReference type="NCBI Taxonomy" id="456999"/>
    <lineage>
        <taxon>Eukaryota</taxon>
        <taxon>Fungi</taxon>
        <taxon>Dikarya</taxon>
        <taxon>Basidiomycota</taxon>
        <taxon>Agaricomycotina</taxon>
        <taxon>Agaricomycetes</taxon>
        <taxon>Cantharellales</taxon>
        <taxon>Ceratobasidiaceae</taxon>
        <taxon>Rhizoctonia</taxon>
    </lineage>
</organism>
<accession>A0A8H3GK31</accession>
<dbReference type="InterPro" id="IPR008947">
    <property type="entry name" value="PLipase_C/P1_nuclease_dom_sf"/>
</dbReference>